<name>A0A8H5BNS6_9AGAR</name>
<evidence type="ECO:0000259" key="2">
    <source>
        <dbReference type="Pfam" id="PF24883"/>
    </source>
</evidence>
<keyword evidence="4" id="KW-1185">Reference proteome</keyword>
<dbReference type="PANTHER" id="PTHR10039">
    <property type="entry name" value="AMELOGENIN"/>
    <property type="match status" value="1"/>
</dbReference>
<proteinExistence type="predicted"/>
<protein>
    <recommendedName>
        <fullName evidence="2">Nephrocystin 3-like N-terminal domain-containing protein</fullName>
    </recommendedName>
</protein>
<evidence type="ECO:0000256" key="1">
    <source>
        <dbReference type="ARBA" id="ARBA00022737"/>
    </source>
</evidence>
<dbReference type="AlphaFoldDB" id="A0A8H5BNS6"/>
<dbReference type="OrthoDB" id="4760524at2759"/>
<evidence type="ECO:0000313" key="4">
    <source>
        <dbReference type="Proteomes" id="UP000567179"/>
    </source>
</evidence>
<dbReference type="Gene3D" id="3.40.50.300">
    <property type="entry name" value="P-loop containing nucleotide triphosphate hydrolases"/>
    <property type="match status" value="1"/>
</dbReference>
<dbReference type="Proteomes" id="UP000567179">
    <property type="component" value="Unassembled WGS sequence"/>
</dbReference>
<comment type="caution">
    <text evidence="3">The sequence shown here is derived from an EMBL/GenBank/DDBJ whole genome shotgun (WGS) entry which is preliminary data.</text>
</comment>
<dbReference type="SUPFAM" id="SSF52540">
    <property type="entry name" value="P-loop containing nucleoside triphosphate hydrolases"/>
    <property type="match status" value="1"/>
</dbReference>
<gene>
    <name evidence="3" type="ORF">D9619_004047</name>
</gene>
<evidence type="ECO:0000313" key="3">
    <source>
        <dbReference type="EMBL" id="KAF5326795.1"/>
    </source>
</evidence>
<dbReference type="EMBL" id="JAACJJ010000014">
    <property type="protein sequence ID" value="KAF5326795.1"/>
    <property type="molecule type" value="Genomic_DNA"/>
</dbReference>
<reference evidence="3 4" key="1">
    <citation type="journal article" date="2020" name="ISME J.">
        <title>Uncovering the hidden diversity of litter-decomposition mechanisms in mushroom-forming fungi.</title>
        <authorList>
            <person name="Floudas D."/>
            <person name="Bentzer J."/>
            <person name="Ahren D."/>
            <person name="Johansson T."/>
            <person name="Persson P."/>
            <person name="Tunlid A."/>
        </authorList>
    </citation>
    <scope>NUCLEOTIDE SEQUENCE [LARGE SCALE GENOMIC DNA]</scope>
    <source>
        <strain evidence="3 4">CBS 101986</strain>
    </source>
</reference>
<organism evidence="3 4">
    <name type="scientific">Psilocybe cf. subviscida</name>
    <dbReference type="NCBI Taxonomy" id="2480587"/>
    <lineage>
        <taxon>Eukaryota</taxon>
        <taxon>Fungi</taxon>
        <taxon>Dikarya</taxon>
        <taxon>Basidiomycota</taxon>
        <taxon>Agaricomycotina</taxon>
        <taxon>Agaricomycetes</taxon>
        <taxon>Agaricomycetidae</taxon>
        <taxon>Agaricales</taxon>
        <taxon>Agaricineae</taxon>
        <taxon>Strophariaceae</taxon>
        <taxon>Psilocybe</taxon>
    </lineage>
</organism>
<feature type="domain" description="Nephrocystin 3-like N-terminal" evidence="2">
    <location>
        <begin position="72"/>
        <end position="236"/>
    </location>
</feature>
<dbReference type="PANTHER" id="PTHR10039:SF14">
    <property type="entry name" value="NACHT DOMAIN-CONTAINING PROTEIN"/>
    <property type="match status" value="1"/>
</dbReference>
<dbReference type="Pfam" id="PF24883">
    <property type="entry name" value="NPHP3_N"/>
    <property type="match status" value="1"/>
</dbReference>
<sequence>MARPGGHLFESASNIHIAGGTFMGVGTWVEESLGDPLQLLYEGVSPNAILNSGGRADSVQCYPGTREEVISRIQRWMKDGYRNHAIFWLSGPAGAGKSAIVQTVAEGCLKHNVPMANFFFFRADSSRNHTRPLVPTILSQIFKLYPTLKGYISEAIKENPIILRQSMRDQFMVLIDEPVHRMCRGSQVTLPIVLLIDGLDECNSEYGKNDQISLLRILHELVTQPDSPFIVLVASRTDPHITMAFNEIGASPESIFLDETYRPENDIRRFLVGELSRIKRTHALRHTLSEDWPPDVAVDAIIYKSSGQFIYAATVTRFVGGSPASPAINMQIVLGIRAVKKDSPFAEIDAIYSYILSQIADWDSARHILGTHRIMSSFSQSQYLYSDNSDPLMYFEIVLSTVGYPPDDVASALSDLSAIVRYDADNFTLHFYHASFQDFLYDEARGGTFFINLGTVATKLMPPLFRNMSNIRSFVLAFHFFKHVNLLDESVDSALQSCVPTFTLPSFFFDHNQTIAHLFFDKIGELYRGRDPQLINSISRRWYDWFYKGTHIYAAKSELPPARGAQKQAPRRTRFQRFTTWFATVGRRRRTNEETLT</sequence>
<accession>A0A8H5BNS6</accession>
<dbReference type="InterPro" id="IPR027417">
    <property type="entry name" value="P-loop_NTPase"/>
</dbReference>
<dbReference type="InterPro" id="IPR056884">
    <property type="entry name" value="NPHP3-like_N"/>
</dbReference>
<keyword evidence="1" id="KW-0677">Repeat</keyword>